<organism evidence="11 12">
    <name type="scientific">Stenotrophomonas indicatrix</name>
    <dbReference type="NCBI Taxonomy" id="2045451"/>
    <lineage>
        <taxon>Bacteria</taxon>
        <taxon>Pseudomonadati</taxon>
        <taxon>Pseudomonadota</taxon>
        <taxon>Gammaproteobacteria</taxon>
        <taxon>Lysobacterales</taxon>
        <taxon>Lysobacteraceae</taxon>
        <taxon>Stenotrophomonas</taxon>
    </lineage>
</organism>
<feature type="active site" evidence="6">
    <location>
        <position position="338"/>
    </location>
</feature>
<dbReference type="GO" id="GO:0016740">
    <property type="term" value="F:transferase activity"/>
    <property type="evidence" value="ECO:0007669"/>
    <property type="project" value="UniProtKB-KW"/>
</dbReference>
<dbReference type="CDD" id="cd16015">
    <property type="entry name" value="LTA_synthase"/>
    <property type="match status" value="1"/>
</dbReference>
<evidence type="ECO:0000256" key="1">
    <source>
        <dbReference type="ARBA" id="ARBA00004651"/>
    </source>
</evidence>
<comment type="subcellular location">
    <subcellularLocation>
        <location evidence="1">Cell membrane</location>
        <topology evidence="1">Multi-pass membrane protein</topology>
    </subcellularLocation>
</comment>
<dbReference type="AlphaFoldDB" id="A0A1W1H0D8"/>
<dbReference type="PANTHER" id="PTHR47371">
    <property type="entry name" value="LIPOTEICHOIC ACID SYNTHASE"/>
    <property type="match status" value="1"/>
</dbReference>
<evidence type="ECO:0000313" key="12">
    <source>
        <dbReference type="Proteomes" id="UP000191133"/>
    </source>
</evidence>
<keyword evidence="11" id="KW-0808">Transferase</keyword>
<dbReference type="GO" id="GO:0005886">
    <property type="term" value="C:plasma membrane"/>
    <property type="evidence" value="ECO:0007669"/>
    <property type="project" value="UniProtKB-SubCell"/>
</dbReference>
<evidence type="ECO:0000256" key="4">
    <source>
        <dbReference type="ARBA" id="ARBA00022989"/>
    </source>
</evidence>
<dbReference type="GO" id="GO:0046872">
    <property type="term" value="F:metal ion binding"/>
    <property type="evidence" value="ECO:0007669"/>
    <property type="project" value="UniProtKB-KW"/>
</dbReference>
<sequence>MLRAAWVSLYRRLCPIAAFFLFGLIALSLSRLGLSLWHAARVSAADGWSTVLLQGLRVDVSTLCLLYGIPAVLALLLPLEGRVGRAWRHLLRWWLILASVLLVFMELATPSFMAEYGLRPNRLFLEYLIYPEEVGMTLLRGHLLAVVIEVAAVIVLFWALLRGSRRWVGNSPALAVEAGWLWRLPLALLVLLLAALGVRSSLGHRPLNPALVAFSTDPTINALPLNSLYTVGYAARQLATRSETSRVYGDLPLAEVVSELRASSGLPASAYVSDALPSLALRPPQYQGKPRNLVIVLEESLGAQFIGSLGGRPLSPNYDRLSRQGWAFERLYATGTRSVRGIEAVLTGFPPTPAESVVKLPASRQRFFTLADVLGRHGYDTGFYYGGESHFDNMREFFLANGFTRIVDRKDYRKPAFVGSWGASDEDLFARADQQFRQLKAQGTPFFGLVFTSSNHDPFEFPDGRIDLYEQPKQTRDNAAKYADYALGEFFRKAMASPYWQDTVFLVVADHDSRVFGKNMVPIGNFHIPGLILGGGIEARRDARIVSQIDLPPTLLSLLGIADATPTVGQDLTDLQRLQPGRALMQYDRNLAWMEGNDVAILQPDKPAQGFRYDPASDQLQPQPLRPELARRAHAYAMWGTLAYEKELYRLPEKARP</sequence>
<feature type="binding site" evidence="8">
    <location>
        <position position="510"/>
    </location>
    <ligand>
        <name>Mn(2+)</name>
        <dbReference type="ChEBI" id="CHEBI:29035"/>
    </ligand>
</feature>
<dbReference type="EMBL" id="FWEU01000003">
    <property type="protein sequence ID" value="SLM25018.1"/>
    <property type="molecule type" value="Genomic_DNA"/>
</dbReference>
<dbReference type="InterPro" id="IPR012160">
    <property type="entry name" value="LtaS-like"/>
</dbReference>
<dbReference type="InterPro" id="IPR000917">
    <property type="entry name" value="Sulfatase_N"/>
</dbReference>
<keyword evidence="2" id="KW-1003">Cell membrane</keyword>
<evidence type="ECO:0000256" key="8">
    <source>
        <dbReference type="PIRSR" id="PIRSR005091-3"/>
    </source>
</evidence>
<evidence type="ECO:0000256" key="9">
    <source>
        <dbReference type="SAM" id="Phobius"/>
    </source>
</evidence>
<dbReference type="InterPro" id="IPR017850">
    <property type="entry name" value="Alkaline_phosphatase_core_sf"/>
</dbReference>
<proteinExistence type="predicted"/>
<feature type="transmembrane region" description="Helical" evidence="9">
    <location>
        <begin position="134"/>
        <end position="160"/>
    </location>
</feature>
<name>A0A1W1H0D8_9GAMM</name>
<dbReference type="Gene3D" id="3.30.1120.80">
    <property type="match status" value="1"/>
</dbReference>
<feature type="binding site" evidence="8">
    <location>
        <position position="511"/>
    </location>
    <ligand>
        <name>Mn(2+)</name>
        <dbReference type="ChEBI" id="CHEBI:29035"/>
    </ligand>
</feature>
<evidence type="ECO:0000256" key="2">
    <source>
        <dbReference type="ARBA" id="ARBA00022475"/>
    </source>
</evidence>
<feature type="transmembrane region" description="Helical" evidence="9">
    <location>
        <begin position="91"/>
        <end position="114"/>
    </location>
</feature>
<evidence type="ECO:0000256" key="6">
    <source>
        <dbReference type="PIRSR" id="PIRSR005091-1"/>
    </source>
</evidence>
<keyword evidence="5 9" id="KW-0472">Membrane</keyword>
<gene>
    <name evidence="11" type="ORF">SAMN04488690_2747</name>
</gene>
<feature type="transmembrane region" description="Helical" evidence="9">
    <location>
        <begin position="180"/>
        <end position="198"/>
    </location>
</feature>
<evidence type="ECO:0000313" key="11">
    <source>
        <dbReference type="EMBL" id="SLM25018.1"/>
    </source>
</evidence>
<evidence type="ECO:0000256" key="7">
    <source>
        <dbReference type="PIRSR" id="PIRSR005091-2"/>
    </source>
</evidence>
<evidence type="ECO:0000259" key="10">
    <source>
        <dbReference type="Pfam" id="PF00884"/>
    </source>
</evidence>
<dbReference type="PIRSF" id="PIRSF005091">
    <property type="entry name" value="Mmb_sulf_HI1246"/>
    <property type="match status" value="1"/>
</dbReference>
<keyword evidence="4 9" id="KW-1133">Transmembrane helix</keyword>
<keyword evidence="7" id="KW-0479">Metal-binding</keyword>
<dbReference type="Pfam" id="PF00884">
    <property type="entry name" value="Sulfatase"/>
    <property type="match status" value="1"/>
</dbReference>
<dbReference type="Proteomes" id="UP000191133">
    <property type="component" value="Unassembled WGS sequence"/>
</dbReference>
<dbReference type="RefSeq" id="WP_080149819.1">
    <property type="nucleotide sequence ID" value="NZ_FWEU01000003.1"/>
</dbReference>
<dbReference type="PANTHER" id="PTHR47371:SF3">
    <property type="entry name" value="PHOSPHOGLYCEROL TRANSFERASE I"/>
    <property type="match status" value="1"/>
</dbReference>
<feature type="binding site" evidence="8">
    <location>
        <position position="299"/>
    </location>
    <ligand>
        <name>Mn(2+)</name>
        <dbReference type="ChEBI" id="CHEBI:29035"/>
    </ligand>
</feature>
<evidence type="ECO:0000256" key="5">
    <source>
        <dbReference type="ARBA" id="ARBA00023136"/>
    </source>
</evidence>
<feature type="domain" description="Sulfatase N-terminal" evidence="10">
    <location>
        <begin position="291"/>
        <end position="561"/>
    </location>
</feature>
<reference evidence="12" key="1">
    <citation type="submission" date="2016-10" db="EMBL/GenBank/DDBJ databases">
        <authorList>
            <person name="Varghese N."/>
        </authorList>
    </citation>
    <scope>NUCLEOTIDE SEQUENCE [LARGE SCALE GENOMIC DNA]</scope>
    <source>
        <strain evidence="12">92MFCol6.1</strain>
    </source>
</reference>
<feature type="binding site" evidence="7">
    <location>
        <position position="456"/>
    </location>
    <ligand>
        <name>substrate</name>
    </ligand>
</feature>
<protein>
    <submittedName>
        <fullName evidence="11">Phosphoglycerol transferase MdoB</fullName>
    </submittedName>
</protein>
<keyword evidence="7" id="KW-0464">Manganese</keyword>
<feature type="transmembrane region" description="Helical" evidence="9">
    <location>
        <begin position="60"/>
        <end position="79"/>
    </location>
</feature>
<evidence type="ECO:0000256" key="3">
    <source>
        <dbReference type="ARBA" id="ARBA00022692"/>
    </source>
</evidence>
<keyword evidence="3 9" id="KW-0812">Transmembrane</keyword>
<accession>A0A1W1H0D8</accession>
<dbReference type="InterPro" id="IPR050448">
    <property type="entry name" value="OpgB/LTA_synthase_biosynth"/>
</dbReference>
<dbReference type="Gene3D" id="3.40.720.10">
    <property type="entry name" value="Alkaline Phosphatase, subunit A"/>
    <property type="match status" value="1"/>
</dbReference>
<dbReference type="SUPFAM" id="SSF53649">
    <property type="entry name" value="Alkaline phosphatase-like"/>
    <property type="match status" value="1"/>
</dbReference>